<evidence type="ECO:0000256" key="12">
    <source>
        <dbReference type="ARBA" id="ARBA00023268"/>
    </source>
</evidence>
<dbReference type="EC" id="2.7.7.2" evidence="15"/>
<keyword evidence="7 15" id="KW-0548">Nucleotidyltransferase</keyword>
<dbReference type="InterPro" id="IPR002606">
    <property type="entry name" value="Riboflavin_kinase_bac"/>
</dbReference>
<evidence type="ECO:0000256" key="5">
    <source>
        <dbReference type="ARBA" id="ARBA00022643"/>
    </source>
</evidence>
<evidence type="ECO:0000256" key="3">
    <source>
        <dbReference type="ARBA" id="ARBA00005201"/>
    </source>
</evidence>
<dbReference type="Pfam" id="PF01687">
    <property type="entry name" value="Flavokinase"/>
    <property type="match status" value="1"/>
</dbReference>
<sequence length="332" mass="35834">MKKTPFLRLEACHALPDFLKGAVVAIGNFDGVHRGHQAVLQNALALARTLGKPAVVLTFEPHPRAVFAPDMPLARLTPAVQKAEILRILGFDAVVEQHFDRAFAARSAEFFVQSVLCGTFAASAVVVGDNFHYGSKRQGNAATLTKAGAAHGFAVRIIPSFYDSGGAVVSSSRIRKALARGAVENAADLLGYHYTLSGKVIHGAALGRTLGFPTANMRVVTQAAPAFGVYTVRLRRADGRLYDGVASFGLRPTVNELSEPLFETFIFDFSEDIYGEPCAVSCFARLRGEKKFDGLEPLIAQMKRDEKEARAILAKAVPLSLLDKHFCFDQAG</sequence>
<keyword evidence="5 15" id="KW-0288">FMN</keyword>
<dbReference type="InterPro" id="IPR014729">
    <property type="entry name" value="Rossmann-like_a/b/a_fold"/>
</dbReference>
<dbReference type="GO" id="GO:0003919">
    <property type="term" value="F:FMN adenylyltransferase activity"/>
    <property type="evidence" value="ECO:0007669"/>
    <property type="project" value="UniProtKB-UniRule"/>
</dbReference>
<dbReference type="PIRSF" id="PIRSF004491">
    <property type="entry name" value="FAD_Synth"/>
    <property type="match status" value="1"/>
</dbReference>
<accession>A0A1U9JTI3</accession>
<dbReference type="PANTHER" id="PTHR22749">
    <property type="entry name" value="RIBOFLAVIN KINASE/FMN ADENYLYLTRANSFERASE"/>
    <property type="match status" value="1"/>
</dbReference>
<dbReference type="PANTHER" id="PTHR22749:SF6">
    <property type="entry name" value="RIBOFLAVIN KINASE"/>
    <property type="match status" value="1"/>
</dbReference>
<dbReference type="NCBIfam" id="TIGR00083">
    <property type="entry name" value="ribF"/>
    <property type="match status" value="1"/>
</dbReference>
<dbReference type="GO" id="GO:0008531">
    <property type="term" value="F:riboflavin kinase activity"/>
    <property type="evidence" value="ECO:0007669"/>
    <property type="project" value="UniProtKB-UniRule"/>
</dbReference>
<dbReference type="InterPro" id="IPR023468">
    <property type="entry name" value="Riboflavin_kinase"/>
</dbReference>
<feature type="domain" description="Riboflavin kinase" evidence="16">
    <location>
        <begin position="189"/>
        <end position="314"/>
    </location>
</feature>
<evidence type="ECO:0000256" key="11">
    <source>
        <dbReference type="ARBA" id="ARBA00022840"/>
    </source>
</evidence>
<dbReference type="AlphaFoldDB" id="A0A1U9JTI3"/>
<keyword evidence="11 15" id="KW-0067">ATP-binding</keyword>
<reference evidence="17 18" key="2">
    <citation type="journal article" date="2016" name="Sci. Rep.">
        <title>The genome of Rhizobiales bacteria in predatory ants reveals urease gene functions but no genes for nitrogen fixation.</title>
        <authorList>
            <person name="Neuvonen M.M."/>
            <person name="Tamarit D."/>
            <person name="Naslund K."/>
            <person name="Liebig J."/>
            <person name="Feldhaar H."/>
            <person name="Moran N.A."/>
            <person name="Guy L."/>
            <person name="Andersson S.G."/>
        </authorList>
    </citation>
    <scope>NUCLEOTIDE SEQUENCE [LARGE SCALE GENOMIC DNA]</scope>
    <source>
        <strain evidence="17 18">Hsal</strain>
    </source>
</reference>
<keyword evidence="4 15" id="KW-0285">Flavoprotein</keyword>
<evidence type="ECO:0000256" key="15">
    <source>
        <dbReference type="PIRNR" id="PIRNR004491"/>
    </source>
</evidence>
<evidence type="ECO:0000256" key="14">
    <source>
        <dbReference type="ARBA" id="ARBA00049494"/>
    </source>
</evidence>
<evidence type="ECO:0000256" key="13">
    <source>
        <dbReference type="ARBA" id="ARBA00047880"/>
    </source>
</evidence>
<dbReference type="EC" id="2.7.1.26" evidence="15"/>
<proteinExistence type="inferred from homology"/>
<dbReference type="SMART" id="SM00904">
    <property type="entry name" value="Flavokinase"/>
    <property type="match status" value="1"/>
</dbReference>
<evidence type="ECO:0000313" key="17">
    <source>
        <dbReference type="EMBL" id="AQS41176.1"/>
    </source>
</evidence>
<dbReference type="Gene3D" id="2.40.30.30">
    <property type="entry name" value="Riboflavin kinase-like"/>
    <property type="match status" value="1"/>
</dbReference>
<comment type="similarity">
    <text evidence="15">Belongs to the ribF family.</text>
</comment>
<comment type="function">
    <text evidence="1">Catalyzes the phosphorylation of riboflavin to FMN followed by the adenylation of FMN to FAD.</text>
</comment>
<evidence type="ECO:0000256" key="8">
    <source>
        <dbReference type="ARBA" id="ARBA00022741"/>
    </source>
</evidence>
<evidence type="ECO:0000256" key="9">
    <source>
        <dbReference type="ARBA" id="ARBA00022777"/>
    </source>
</evidence>
<dbReference type="KEGG" id="thd:BHV28_04640"/>
<keyword evidence="10 15" id="KW-0274">FAD</keyword>
<comment type="catalytic activity">
    <reaction evidence="14 15">
        <text>FMN + ATP + H(+) = FAD + diphosphate</text>
        <dbReference type="Rhea" id="RHEA:17237"/>
        <dbReference type="ChEBI" id="CHEBI:15378"/>
        <dbReference type="ChEBI" id="CHEBI:30616"/>
        <dbReference type="ChEBI" id="CHEBI:33019"/>
        <dbReference type="ChEBI" id="CHEBI:57692"/>
        <dbReference type="ChEBI" id="CHEBI:58210"/>
        <dbReference type="EC" id="2.7.7.2"/>
    </reaction>
</comment>
<comment type="pathway">
    <text evidence="3 15">Cofactor biosynthesis; FMN biosynthesis; FMN from riboflavin (ATP route): step 1/1.</text>
</comment>
<dbReference type="EMBL" id="CP017315">
    <property type="protein sequence ID" value="AQS41176.1"/>
    <property type="molecule type" value="Genomic_DNA"/>
</dbReference>
<keyword evidence="18" id="KW-1185">Reference proteome</keyword>
<evidence type="ECO:0000259" key="16">
    <source>
        <dbReference type="SMART" id="SM00904"/>
    </source>
</evidence>
<dbReference type="InterPro" id="IPR015864">
    <property type="entry name" value="FAD_synthase"/>
</dbReference>
<dbReference type="SUPFAM" id="SSF52374">
    <property type="entry name" value="Nucleotidylyl transferase"/>
    <property type="match status" value="1"/>
</dbReference>
<evidence type="ECO:0000256" key="7">
    <source>
        <dbReference type="ARBA" id="ARBA00022695"/>
    </source>
</evidence>
<dbReference type="UniPathway" id="UPA00277">
    <property type="reaction ID" value="UER00407"/>
</dbReference>
<dbReference type="UniPathway" id="UPA00276">
    <property type="reaction ID" value="UER00406"/>
</dbReference>
<evidence type="ECO:0000256" key="2">
    <source>
        <dbReference type="ARBA" id="ARBA00004726"/>
    </source>
</evidence>
<dbReference type="Gene3D" id="3.40.50.620">
    <property type="entry name" value="HUPs"/>
    <property type="match status" value="1"/>
</dbReference>
<keyword evidence="9 15" id="KW-0418">Kinase</keyword>
<comment type="pathway">
    <text evidence="2 15">Cofactor biosynthesis; FAD biosynthesis; FAD from FMN: step 1/1.</text>
</comment>
<keyword evidence="12" id="KW-0511">Multifunctional enzyme</keyword>
<dbReference type="InterPro" id="IPR015865">
    <property type="entry name" value="Riboflavin_kinase_bac/euk"/>
</dbReference>
<name>A0A1U9JTI3_9HYPH</name>
<reference evidence="17 18" key="1">
    <citation type="journal article" date="2010" name="Science">
        <title>Genomic comparison of the ants Camponotus floridanus and Harpegnathos saltator.</title>
        <authorList>
            <person name="Bonasio R."/>
            <person name="Zhang G."/>
            <person name="Ye C."/>
            <person name="Mutti N.S."/>
            <person name="Fang X."/>
            <person name="Qin N."/>
            <person name="Donahue G."/>
            <person name="Yang P."/>
            <person name="Li Q."/>
            <person name="Li C."/>
            <person name="Zhang P."/>
            <person name="Huang Z."/>
            <person name="Berger S.L."/>
            <person name="Reinberg D."/>
            <person name="Wang J."/>
            <person name="Liebig J."/>
        </authorList>
    </citation>
    <scope>NUCLEOTIDE SEQUENCE [LARGE SCALE GENOMIC DNA]</scope>
    <source>
        <strain evidence="17 18">Hsal</strain>
    </source>
</reference>
<organism evidence="17 18">
    <name type="scientific">Candidatus Tokpelaia hoelldobleri</name>
    <dbReference type="NCBI Taxonomy" id="1902579"/>
    <lineage>
        <taxon>Bacteria</taxon>
        <taxon>Pseudomonadati</taxon>
        <taxon>Pseudomonadota</taxon>
        <taxon>Alphaproteobacteria</taxon>
        <taxon>Hyphomicrobiales</taxon>
        <taxon>Candidatus Tokpelaia</taxon>
    </lineage>
</organism>
<dbReference type="GO" id="GO:0005524">
    <property type="term" value="F:ATP binding"/>
    <property type="evidence" value="ECO:0007669"/>
    <property type="project" value="UniProtKB-UniRule"/>
</dbReference>
<dbReference type="Proteomes" id="UP000188912">
    <property type="component" value="Chromosome"/>
</dbReference>
<evidence type="ECO:0000256" key="10">
    <source>
        <dbReference type="ARBA" id="ARBA00022827"/>
    </source>
</evidence>
<dbReference type="FunFam" id="3.40.50.620:FF:000021">
    <property type="entry name" value="Riboflavin biosynthesis protein"/>
    <property type="match status" value="1"/>
</dbReference>
<dbReference type="SUPFAM" id="SSF82114">
    <property type="entry name" value="Riboflavin kinase-like"/>
    <property type="match status" value="1"/>
</dbReference>
<gene>
    <name evidence="17" type="ORF">BHV28_04640</name>
</gene>
<dbReference type="CDD" id="cd02064">
    <property type="entry name" value="FAD_synthetase_N"/>
    <property type="match status" value="1"/>
</dbReference>
<keyword evidence="6 15" id="KW-0808">Transferase</keyword>
<comment type="catalytic activity">
    <reaction evidence="13 15">
        <text>riboflavin + ATP = FMN + ADP + H(+)</text>
        <dbReference type="Rhea" id="RHEA:14357"/>
        <dbReference type="ChEBI" id="CHEBI:15378"/>
        <dbReference type="ChEBI" id="CHEBI:30616"/>
        <dbReference type="ChEBI" id="CHEBI:57986"/>
        <dbReference type="ChEBI" id="CHEBI:58210"/>
        <dbReference type="ChEBI" id="CHEBI:456216"/>
        <dbReference type="EC" id="2.7.1.26"/>
    </reaction>
</comment>
<dbReference type="GO" id="GO:0006747">
    <property type="term" value="P:FAD biosynthetic process"/>
    <property type="evidence" value="ECO:0007669"/>
    <property type="project" value="UniProtKB-UniRule"/>
</dbReference>
<dbReference type="NCBIfam" id="NF004160">
    <property type="entry name" value="PRK05627.1-3"/>
    <property type="match status" value="1"/>
</dbReference>
<evidence type="ECO:0000256" key="4">
    <source>
        <dbReference type="ARBA" id="ARBA00022630"/>
    </source>
</evidence>
<dbReference type="InterPro" id="IPR023465">
    <property type="entry name" value="Riboflavin_kinase_dom_sf"/>
</dbReference>
<evidence type="ECO:0000256" key="1">
    <source>
        <dbReference type="ARBA" id="ARBA00002121"/>
    </source>
</evidence>
<dbReference type="STRING" id="1902579.BHV28_04640"/>
<protein>
    <recommendedName>
        <fullName evidence="15">Riboflavin biosynthesis protein</fullName>
    </recommendedName>
    <domain>
        <recommendedName>
            <fullName evidence="15">Riboflavin kinase</fullName>
            <ecNumber evidence="15">2.7.1.26</ecNumber>
        </recommendedName>
        <alternativeName>
            <fullName evidence="15">Flavokinase</fullName>
        </alternativeName>
    </domain>
    <domain>
        <recommendedName>
            <fullName evidence="15">FMN adenylyltransferase</fullName>
            <ecNumber evidence="15">2.7.7.2</ecNumber>
        </recommendedName>
        <alternativeName>
            <fullName evidence="15">FAD pyrophosphorylase</fullName>
        </alternativeName>
        <alternativeName>
            <fullName evidence="15">FAD synthase</fullName>
        </alternativeName>
    </domain>
</protein>
<dbReference type="GO" id="GO:0009231">
    <property type="term" value="P:riboflavin biosynthetic process"/>
    <property type="evidence" value="ECO:0007669"/>
    <property type="project" value="InterPro"/>
</dbReference>
<keyword evidence="8 15" id="KW-0547">Nucleotide-binding</keyword>
<evidence type="ECO:0000313" key="18">
    <source>
        <dbReference type="Proteomes" id="UP000188912"/>
    </source>
</evidence>
<dbReference type="Pfam" id="PF06574">
    <property type="entry name" value="FAD_syn"/>
    <property type="match status" value="1"/>
</dbReference>
<dbReference type="NCBIfam" id="NF004159">
    <property type="entry name" value="PRK05627.1-2"/>
    <property type="match status" value="1"/>
</dbReference>
<dbReference type="GO" id="GO:0009398">
    <property type="term" value="P:FMN biosynthetic process"/>
    <property type="evidence" value="ECO:0007669"/>
    <property type="project" value="UniProtKB-UniRule"/>
</dbReference>
<evidence type="ECO:0000256" key="6">
    <source>
        <dbReference type="ARBA" id="ARBA00022679"/>
    </source>
</evidence>